<dbReference type="Gene3D" id="3.50.50.60">
    <property type="entry name" value="FAD/NAD(P)-binding domain"/>
    <property type="match status" value="1"/>
</dbReference>
<evidence type="ECO:0000313" key="2">
    <source>
        <dbReference type="EMBL" id="CRK13468.1"/>
    </source>
</evidence>
<feature type="domain" description="Glucose-methanol-choline oxidoreductase C-terminal" evidence="1">
    <location>
        <begin position="100"/>
        <end position="187"/>
    </location>
</feature>
<dbReference type="EMBL" id="CVQI01004113">
    <property type="protein sequence ID" value="CRK13468.1"/>
    <property type="molecule type" value="Genomic_DNA"/>
</dbReference>
<reference evidence="3" key="1">
    <citation type="submission" date="2015-05" db="EMBL/GenBank/DDBJ databases">
        <authorList>
            <person name="Fogelqvist Johan"/>
        </authorList>
    </citation>
    <scope>NUCLEOTIDE SEQUENCE [LARGE SCALE GENOMIC DNA]</scope>
</reference>
<dbReference type="AlphaFoldDB" id="A0A0G4KUJ6"/>
<dbReference type="InterPro" id="IPR036188">
    <property type="entry name" value="FAD/NAD-bd_sf"/>
</dbReference>
<name>A0A0G4KUJ6_VERLO</name>
<dbReference type="SUPFAM" id="SSF51905">
    <property type="entry name" value="FAD/NAD(P)-binding domain"/>
    <property type="match status" value="1"/>
</dbReference>
<proteinExistence type="predicted"/>
<dbReference type="Pfam" id="PF05199">
    <property type="entry name" value="GMC_oxred_C"/>
    <property type="match status" value="1"/>
</dbReference>
<accession>A0A0G4KUJ6</accession>
<dbReference type="Proteomes" id="UP000045706">
    <property type="component" value="Unassembled WGS sequence"/>
</dbReference>
<sequence length="230" mass="25445">MREVIHLKTDGAIILAAAQIETVASGTTNINLTPQNEWLPLPVGGNMRDHPIFTVKFNTRADLKTLPKDAWLMPSQKTIDLFTKPSMNTDGDGEAILSFMATLIEYANKSDSSLTLPVNNTAENLTQTFRSGSHFVGTAVMGEEDDGSSVVDTDTRVWGTDNLYVFDASIHPKVPTGNTQAHVIVVAEHAVSKILGVEPIKCKTKRSHMFRDRQEVLDRSHLRRKALLHR</sequence>
<dbReference type="InterPro" id="IPR053208">
    <property type="entry name" value="GMC_Oxidoreductase_CD"/>
</dbReference>
<dbReference type="Gene3D" id="3.30.410.10">
    <property type="entry name" value="Cholesterol Oxidase, domain 2"/>
    <property type="match status" value="1"/>
</dbReference>
<dbReference type="GO" id="GO:0016614">
    <property type="term" value="F:oxidoreductase activity, acting on CH-OH group of donors"/>
    <property type="evidence" value="ECO:0007669"/>
    <property type="project" value="InterPro"/>
</dbReference>
<organism evidence="2 3">
    <name type="scientific">Verticillium longisporum</name>
    <name type="common">Verticillium dahliae var. longisporum</name>
    <dbReference type="NCBI Taxonomy" id="100787"/>
    <lineage>
        <taxon>Eukaryota</taxon>
        <taxon>Fungi</taxon>
        <taxon>Dikarya</taxon>
        <taxon>Ascomycota</taxon>
        <taxon>Pezizomycotina</taxon>
        <taxon>Sordariomycetes</taxon>
        <taxon>Hypocreomycetidae</taxon>
        <taxon>Glomerellales</taxon>
        <taxon>Plectosphaerellaceae</taxon>
        <taxon>Verticillium</taxon>
    </lineage>
</organism>
<dbReference type="InterPro" id="IPR007867">
    <property type="entry name" value="GMC_OxRtase_C"/>
</dbReference>
<evidence type="ECO:0000313" key="3">
    <source>
        <dbReference type="Proteomes" id="UP000045706"/>
    </source>
</evidence>
<protein>
    <recommendedName>
        <fullName evidence="1">Glucose-methanol-choline oxidoreductase C-terminal domain-containing protein</fullName>
    </recommendedName>
</protein>
<dbReference type="PANTHER" id="PTHR47190:SF4">
    <property type="entry name" value="DEHYDROGENASE, PUTATIVE-RELATED"/>
    <property type="match status" value="1"/>
</dbReference>
<dbReference type="PANTHER" id="PTHR47190">
    <property type="entry name" value="DEHYDROGENASE, PUTATIVE-RELATED"/>
    <property type="match status" value="1"/>
</dbReference>
<evidence type="ECO:0000259" key="1">
    <source>
        <dbReference type="Pfam" id="PF05199"/>
    </source>
</evidence>
<gene>
    <name evidence="2" type="ORF">BN1723_010051</name>
</gene>